<accession>A0A445H046</accession>
<dbReference type="PANTHER" id="PTHR36809">
    <property type="entry name" value="TRANSMEMBRANE PROTEIN"/>
    <property type="match status" value="1"/>
</dbReference>
<proteinExistence type="predicted"/>
<dbReference type="AlphaFoldDB" id="A0A445H046"/>
<evidence type="ECO:0000313" key="1">
    <source>
        <dbReference type="EMBL" id="RZB66963.1"/>
    </source>
</evidence>
<dbReference type="Gramene" id="XM_028345328.1">
    <property type="protein sequence ID" value="XP_028201129.1"/>
    <property type="gene ID" value="LOC114385309"/>
</dbReference>
<comment type="caution">
    <text evidence="1">The sequence shown here is derived from an EMBL/GenBank/DDBJ whole genome shotgun (WGS) entry which is preliminary data.</text>
</comment>
<dbReference type="EMBL" id="QZWG01000014">
    <property type="protein sequence ID" value="RZB66963.1"/>
    <property type="molecule type" value="Genomic_DNA"/>
</dbReference>
<evidence type="ECO:0008006" key="3">
    <source>
        <dbReference type="Google" id="ProtNLM"/>
    </source>
</evidence>
<reference evidence="1 2" key="1">
    <citation type="submission" date="2018-09" db="EMBL/GenBank/DDBJ databases">
        <title>A high-quality reference genome of wild soybean provides a powerful tool to mine soybean genomes.</title>
        <authorList>
            <person name="Xie M."/>
            <person name="Chung C.Y.L."/>
            <person name="Li M.-W."/>
            <person name="Wong F.-L."/>
            <person name="Chan T.-F."/>
            <person name="Lam H.-M."/>
        </authorList>
    </citation>
    <scope>NUCLEOTIDE SEQUENCE [LARGE SCALE GENOMIC DNA]</scope>
    <source>
        <strain evidence="2">cv. W05</strain>
        <tissue evidence="1">Hypocotyl of etiolated seedlings</tissue>
    </source>
</reference>
<evidence type="ECO:0000313" key="2">
    <source>
        <dbReference type="Proteomes" id="UP000289340"/>
    </source>
</evidence>
<gene>
    <name evidence="1" type="ORF">D0Y65_037391</name>
</gene>
<sequence>MEAAAASSSLSLLSLASVKTRSKVAQNCHVTQQRQRCNHVCVKNARRTRVTAVPVNVDDVTTVLDPAPVEVTWQIVVGAIAGVTPFVVAGIEFSKRIIAQKRCEVCGGSGLVLREKEKDYLRCPECVSFILVMRSYDKCMTANSSVSLVGFFLGNPGKDSSPVNFYSIVQKTILQQMTTLF</sequence>
<organism evidence="1 2">
    <name type="scientific">Glycine soja</name>
    <name type="common">Wild soybean</name>
    <dbReference type="NCBI Taxonomy" id="3848"/>
    <lineage>
        <taxon>Eukaryota</taxon>
        <taxon>Viridiplantae</taxon>
        <taxon>Streptophyta</taxon>
        <taxon>Embryophyta</taxon>
        <taxon>Tracheophyta</taxon>
        <taxon>Spermatophyta</taxon>
        <taxon>Magnoliopsida</taxon>
        <taxon>eudicotyledons</taxon>
        <taxon>Gunneridae</taxon>
        <taxon>Pentapetalae</taxon>
        <taxon>rosids</taxon>
        <taxon>fabids</taxon>
        <taxon>Fabales</taxon>
        <taxon>Fabaceae</taxon>
        <taxon>Papilionoideae</taxon>
        <taxon>50 kb inversion clade</taxon>
        <taxon>NPAAA clade</taxon>
        <taxon>indigoferoid/millettioid clade</taxon>
        <taxon>Phaseoleae</taxon>
        <taxon>Glycine</taxon>
        <taxon>Glycine subgen. Soja</taxon>
    </lineage>
</organism>
<protein>
    <recommendedName>
        <fullName evidence="3">Viral late gene transcription factor 3 zinc ribbon domain-containing protein</fullName>
    </recommendedName>
</protein>
<keyword evidence="2" id="KW-1185">Reference proteome</keyword>
<name>A0A445H046_GLYSO</name>
<dbReference type="PANTHER" id="PTHR36809:SF1">
    <property type="entry name" value="TRANSMEMBRANE PROTEIN"/>
    <property type="match status" value="1"/>
</dbReference>
<dbReference type="Proteomes" id="UP000289340">
    <property type="component" value="Chromosome 14"/>
</dbReference>